<feature type="region of interest" description="Disordered" evidence="1">
    <location>
        <begin position="193"/>
        <end position="216"/>
    </location>
</feature>
<reference evidence="3" key="1">
    <citation type="journal article" date="2017" name="Genome Biol.">
        <title>Comparative genomics reveals high biological diversity and specific adaptations in the industrially and medically important fungal genus Aspergillus.</title>
        <authorList>
            <person name="de Vries R.P."/>
            <person name="Riley R."/>
            <person name="Wiebenga A."/>
            <person name="Aguilar-Osorio G."/>
            <person name="Amillis S."/>
            <person name="Uchima C.A."/>
            <person name="Anderluh G."/>
            <person name="Asadollahi M."/>
            <person name="Askin M."/>
            <person name="Barry K."/>
            <person name="Battaglia E."/>
            <person name="Bayram O."/>
            <person name="Benocci T."/>
            <person name="Braus-Stromeyer S.A."/>
            <person name="Caldana C."/>
            <person name="Canovas D."/>
            <person name="Cerqueira G.C."/>
            <person name="Chen F."/>
            <person name="Chen W."/>
            <person name="Choi C."/>
            <person name="Clum A."/>
            <person name="Dos Santos R.A."/>
            <person name="Damasio A.R."/>
            <person name="Diallinas G."/>
            <person name="Emri T."/>
            <person name="Fekete E."/>
            <person name="Flipphi M."/>
            <person name="Freyberg S."/>
            <person name="Gallo A."/>
            <person name="Gournas C."/>
            <person name="Habgood R."/>
            <person name="Hainaut M."/>
            <person name="Harispe M.L."/>
            <person name="Henrissat B."/>
            <person name="Hilden K.S."/>
            <person name="Hope R."/>
            <person name="Hossain A."/>
            <person name="Karabika E."/>
            <person name="Karaffa L."/>
            <person name="Karanyi Z."/>
            <person name="Krasevec N."/>
            <person name="Kuo A."/>
            <person name="Kusch H."/>
            <person name="LaButti K."/>
            <person name="Lagendijk E.L."/>
            <person name="Lapidus A."/>
            <person name="Levasseur A."/>
            <person name="Lindquist E."/>
            <person name="Lipzen A."/>
            <person name="Logrieco A.F."/>
            <person name="MacCabe A."/>
            <person name="Maekelae M.R."/>
            <person name="Malavazi I."/>
            <person name="Melin P."/>
            <person name="Meyer V."/>
            <person name="Mielnichuk N."/>
            <person name="Miskei M."/>
            <person name="Molnar A.P."/>
            <person name="Mule G."/>
            <person name="Ngan C.Y."/>
            <person name="Orejas M."/>
            <person name="Orosz E."/>
            <person name="Ouedraogo J.P."/>
            <person name="Overkamp K.M."/>
            <person name="Park H.-S."/>
            <person name="Perrone G."/>
            <person name="Piumi F."/>
            <person name="Punt P.J."/>
            <person name="Ram A.F."/>
            <person name="Ramon A."/>
            <person name="Rauscher S."/>
            <person name="Record E."/>
            <person name="Riano-Pachon D.M."/>
            <person name="Robert V."/>
            <person name="Roehrig J."/>
            <person name="Ruller R."/>
            <person name="Salamov A."/>
            <person name="Salih N.S."/>
            <person name="Samson R.A."/>
            <person name="Sandor E."/>
            <person name="Sanguinetti M."/>
            <person name="Schuetze T."/>
            <person name="Sepcic K."/>
            <person name="Shelest E."/>
            <person name="Sherlock G."/>
            <person name="Sophianopoulou V."/>
            <person name="Squina F.M."/>
            <person name="Sun H."/>
            <person name="Susca A."/>
            <person name="Todd R.B."/>
            <person name="Tsang A."/>
            <person name="Unkles S.E."/>
            <person name="van de Wiele N."/>
            <person name="van Rossen-Uffink D."/>
            <person name="Oliveira J.V."/>
            <person name="Vesth T.C."/>
            <person name="Visser J."/>
            <person name="Yu J.-H."/>
            <person name="Zhou M."/>
            <person name="Andersen M.R."/>
            <person name="Archer D.B."/>
            <person name="Baker S.E."/>
            <person name="Benoit I."/>
            <person name="Brakhage A.A."/>
            <person name="Braus G.H."/>
            <person name="Fischer R."/>
            <person name="Frisvad J.C."/>
            <person name="Goldman G.H."/>
            <person name="Houbraken J."/>
            <person name="Oakley B."/>
            <person name="Pocsi I."/>
            <person name="Scazzocchio C."/>
            <person name="Seiboth B."/>
            <person name="vanKuyk P.A."/>
            <person name="Wortman J."/>
            <person name="Dyer P.S."/>
            <person name="Grigoriev I.V."/>
        </authorList>
    </citation>
    <scope>NUCLEOTIDE SEQUENCE [LARGE SCALE GENOMIC DNA]</scope>
    <source>
        <strain evidence="3">CBS 583.65</strain>
    </source>
</reference>
<proteinExistence type="predicted"/>
<feature type="compositionally biased region" description="Low complexity" evidence="1">
    <location>
        <begin position="93"/>
        <end position="102"/>
    </location>
</feature>
<dbReference type="AlphaFoldDB" id="A0A1L9PF79"/>
<dbReference type="VEuPathDB" id="FungiDB:ASPVEDRAFT_81764"/>
<dbReference type="STRING" id="1036611.A0A1L9PF79"/>
<dbReference type="GeneID" id="63732598"/>
<keyword evidence="3" id="KW-1185">Reference proteome</keyword>
<evidence type="ECO:0000313" key="3">
    <source>
        <dbReference type="Proteomes" id="UP000184073"/>
    </source>
</evidence>
<sequence length="244" mass="27060">MAVRNIVTGPPNNQSQSTPIEQSPDISPLQSNQSHSPQTIASVSSPSTVINPRRTRNSCSKSAIIAPPPDAVHPAFRETQPPPTAPYLPPTSIPETTTISTTKTHRDSTPELFDTGFYLGRLELPASSSRELINIPFNERQRQRQRQDEQKQIYRAAGLPSPIITLDGAILSANFNRFPVDPDSHAMSFMEYDSTSELKPSSQAPPGSPPPVYHSDWRRGSFQVKERRYTVFFGRLSAHGRTSR</sequence>
<organism evidence="2 3">
    <name type="scientific">Aspergillus versicolor CBS 583.65</name>
    <dbReference type="NCBI Taxonomy" id="1036611"/>
    <lineage>
        <taxon>Eukaryota</taxon>
        <taxon>Fungi</taxon>
        <taxon>Dikarya</taxon>
        <taxon>Ascomycota</taxon>
        <taxon>Pezizomycotina</taxon>
        <taxon>Eurotiomycetes</taxon>
        <taxon>Eurotiomycetidae</taxon>
        <taxon>Eurotiales</taxon>
        <taxon>Aspergillaceae</taxon>
        <taxon>Aspergillus</taxon>
        <taxon>Aspergillus subgen. Nidulantes</taxon>
    </lineage>
</organism>
<feature type="compositionally biased region" description="Polar residues" evidence="1">
    <location>
        <begin position="10"/>
        <end position="50"/>
    </location>
</feature>
<feature type="region of interest" description="Disordered" evidence="1">
    <location>
        <begin position="1"/>
        <end position="108"/>
    </location>
</feature>
<name>A0A1L9PF79_ASPVE</name>
<gene>
    <name evidence="2" type="ORF">ASPVEDRAFT_81764</name>
</gene>
<evidence type="ECO:0000256" key="1">
    <source>
        <dbReference type="SAM" id="MobiDB-lite"/>
    </source>
</evidence>
<dbReference type="RefSeq" id="XP_040665946.1">
    <property type="nucleotide sequence ID" value="XM_040817087.1"/>
</dbReference>
<protein>
    <submittedName>
        <fullName evidence="2">Uncharacterized protein</fullName>
    </submittedName>
</protein>
<dbReference type="EMBL" id="KV878127">
    <property type="protein sequence ID" value="OJJ00184.1"/>
    <property type="molecule type" value="Genomic_DNA"/>
</dbReference>
<accession>A0A1L9PF79</accession>
<evidence type="ECO:0000313" key="2">
    <source>
        <dbReference type="EMBL" id="OJJ00184.1"/>
    </source>
</evidence>
<dbReference type="Proteomes" id="UP000184073">
    <property type="component" value="Unassembled WGS sequence"/>
</dbReference>
<feature type="compositionally biased region" description="Pro residues" evidence="1">
    <location>
        <begin position="80"/>
        <end position="92"/>
    </location>
</feature>
<dbReference type="OrthoDB" id="5431298at2759"/>